<keyword evidence="1" id="KW-1133">Transmembrane helix</keyword>
<reference evidence="2" key="1">
    <citation type="journal article" date="2020" name="Nature">
        <title>Giant virus diversity and host interactions through global metagenomics.</title>
        <authorList>
            <person name="Schulz F."/>
            <person name="Roux S."/>
            <person name="Paez-Espino D."/>
            <person name="Jungbluth S."/>
            <person name="Walsh D.A."/>
            <person name="Denef V.J."/>
            <person name="McMahon K.D."/>
            <person name="Konstantinidis K.T."/>
            <person name="Eloe-Fadrosh E.A."/>
            <person name="Kyrpides N.C."/>
            <person name="Woyke T."/>
        </authorList>
    </citation>
    <scope>NUCLEOTIDE SEQUENCE</scope>
    <source>
        <strain evidence="2">GVMAG-M-3300023184-120</strain>
    </source>
</reference>
<protein>
    <submittedName>
        <fullName evidence="2">Uncharacterized protein</fullName>
    </submittedName>
</protein>
<name>A0A6C0HJL5_9ZZZZ</name>
<dbReference type="AlphaFoldDB" id="A0A6C0HJL5"/>
<keyword evidence="1" id="KW-0472">Membrane</keyword>
<evidence type="ECO:0000313" key="2">
    <source>
        <dbReference type="EMBL" id="QHT80306.1"/>
    </source>
</evidence>
<proteinExistence type="predicted"/>
<feature type="transmembrane region" description="Helical" evidence="1">
    <location>
        <begin position="126"/>
        <end position="146"/>
    </location>
</feature>
<dbReference type="EMBL" id="MN739967">
    <property type="protein sequence ID" value="QHT80306.1"/>
    <property type="molecule type" value="Genomic_DNA"/>
</dbReference>
<feature type="transmembrane region" description="Helical" evidence="1">
    <location>
        <begin position="93"/>
        <end position="114"/>
    </location>
</feature>
<keyword evidence="1" id="KW-0812">Transmembrane</keyword>
<evidence type="ECO:0000256" key="1">
    <source>
        <dbReference type="SAM" id="Phobius"/>
    </source>
</evidence>
<accession>A0A6C0HJL5</accession>
<organism evidence="2">
    <name type="scientific">viral metagenome</name>
    <dbReference type="NCBI Taxonomy" id="1070528"/>
    <lineage>
        <taxon>unclassified sequences</taxon>
        <taxon>metagenomes</taxon>
        <taxon>organismal metagenomes</taxon>
    </lineage>
</organism>
<sequence>MTKPFEGFTVPSITQFKNNPLKTDGTFAENGVGPNEYPGNTKSSDDFLSQQDKLIAYTGEEVTRLQISNQNLEQDYARMDMIRRSEYPKRNKYIWVLAIFIAIGVVVFVSFYLQNVLNVKSGWIDLILVLIVASLLIAVIIIFLDINDRDRNDFSKLKPNGSKLIQINETNYAKSLTNISDTDMTNKGCRGKECCGPGSSWDDDLKACKTT</sequence>